<gene>
    <name evidence="1" type="ordered locus">gll3209</name>
</gene>
<dbReference type="InterPro" id="IPR014923">
    <property type="entry name" value="DUF1802"/>
</dbReference>
<dbReference type="eggNOG" id="COG4293">
    <property type="taxonomic scope" value="Bacteria"/>
</dbReference>
<dbReference type="Pfam" id="PF08819">
    <property type="entry name" value="DUF1802"/>
    <property type="match status" value="1"/>
</dbReference>
<dbReference type="RefSeq" id="WP_011143201.1">
    <property type="nucleotide sequence ID" value="NC_005125.1"/>
</dbReference>
<accession>Q7NGG0</accession>
<dbReference type="OrthoDB" id="9808776at2"/>
<dbReference type="EMBL" id="BA000045">
    <property type="protein sequence ID" value="BAC91150.1"/>
    <property type="molecule type" value="Genomic_DNA"/>
</dbReference>
<organism evidence="1 2">
    <name type="scientific">Gloeobacter violaceus (strain ATCC 29082 / PCC 7421)</name>
    <dbReference type="NCBI Taxonomy" id="251221"/>
    <lineage>
        <taxon>Bacteria</taxon>
        <taxon>Bacillati</taxon>
        <taxon>Cyanobacteriota</taxon>
        <taxon>Cyanophyceae</taxon>
        <taxon>Gloeobacterales</taxon>
        <taxon>Gloeobacteraceae</taxon>
        <taxon>Gloeobacter</taxon>
    </lineage>
</organism>
<dbReference type="Proteomes" id="UP000000557">
    <property type="component" value="Chromosome"/>
</dbReference>
<dbReference type="InterPro" id="IPR008307">
    <property type="entry name" value="UCP018957"/>
</dbReference>
<dbReference type="InParanoid" id="Q7NGG0"/>
<dbReference type="PhylomeDB" id="Q7NGG0"/>
<evidence type="ECO:0000313" key="2">
    <source>
        <dbReference type="Proteomes" id="UP000000557"/>
    </source>
</evidence>
<name>Q7NGG0_GLOVI</name>
<dbReference type="EnsemblBacteria" id="BAC91150">
    <property type="protein sequence ID" value="BAC91150"/>
    <property type="gene ID" value="BAC91150"/>
</dbReference>
<dbReference type="AlphaFoldDB" id="Q7NGG0"/>
<dbReference type="HOGENOM" id="CLU_085858_3_0_3"/>
<sequence length="188" mass="21087">MRTALKEWAVVCEALARGEQSILLRKGGIRERREGFVPEHRTFWLYPTGFHQSPEKLAPAVRTEQPPPPASGTVALALFAEVADHWKVLDLEALRSLEGLHVLAWSTIAERFDYRAKPWLEVLLVRVYRLERPQILHEQPQYAGCHSWVTLDASIAPPASVPVVSDSEFAVLHRRLCTLLGPPGDGSI</sequence>
<dbReference type="KEGG" id="gvi:gll3209"/>
<reference evidence="1 2" key="1">
    <citation type="journal article" date="2003" name="DNA Res.">
        <title>Complete genome structure of Gloeobacter violaceus PCC 7421, a cyanobacterium that lacks thylakoids.</title>
        <authorList>
            <person name="Nakamura Y."/>
            <person name="Kaneko T."/>
            <person name="Sato S."/>
            <person name="Mimuro M."/>
            <person name="Miyashita H."/>
            <person name="Tsuchiya T."/>
            <person name="Sasamoto S."/>
            <person name="Watanabe A."/>
            <person name="Kawashima K."/>
            <person name="Kishida Y."/>
            <person name="Kiyokawa C."/>
            <person name="Kohara M."/>
            <person name="Matsumoto M."/>
            <person name="Matsuno A."/>
            <person name="Nakazaki N."/>
            <person name="Shimpo S."/>
            <person name="Takeuchi C."/>
            <person name="Yamada M."/>
            <person name="Tabata S."/>
        </authorList>
    </citation>
    <scope>NUCLEOTIDE SEQUENCE [LARGE SCALE GENOMIC DNA]</scope>
    <source>
        <strain evidence="2">ATCC 29082 / PCC 7421</strain>
    </source>
</reference>
<proteinExistence type="predicted"/>
<dbReference type="PATRIC" id="fig|251221.4.peg.3240"/>
<keyword evidence="2" id="KW-1185">Reference proteome</keyword>
<reference evidence="1 2" key="2">
    <citation type="journal article" date="2003" name="DNA Res.">
        <title>Complete genome structure of Gloeobacter violaceus PCC 7421, a cyanobacterium that lacks thylakoids (supplement).</title>
        <authorList>
            <person name="Nakamura Y."/>
            <person name="Kaneko T."/>
            <person name="Sato S."/>
            <person name="Mimuro M."/>
            <person name="Miyashita H."/>
            <person name="Tsuchiya T."/>
            <person name="Sasamoto S."/>
            <person name="Watanabe A."/>
            <person name="Kawashima K."/>
            <person name="Kishida Y."/>
            <person name="Kiyokawa C."/>
            <person name="Kohara M."/>
            <person name="Matsumoto M."/>
            <person name="Matsuno A."/>
            <person name="Nakazaki N."/>
            <person name="Shimpo S."/>
            <person name="Takeuchi C."/>
            <person name="Yamada M."/>
            <person name="Tabata S."/>
        </authorList>
    </citation>
    <scope>NUCLEOTIDE SEQUENCE [LARGE SCALE GENOMIC DNA]</scope>
    <source>
        <strain evidence="2">ATCC 29082 / PCC 7421</strain>
    </source>
</reference>
<protein>
    <submittedName>
        <fullName evidence="1">Gll3209 protein</fullName>
    </submittedName>
</protein>
<dbReference type="STRING" id="251221.gene:10760717"/>
<dbReference type="PIRSF" id="PIRSF018957">
    <property type="entry name" value="UCP018957"/>
    <property type="match status" value="1"/>
</dbReference>
<evidence type="ECO:0000313" key="1">
    <source>
        <dbReference type="EMBL" id="BAC91150.1"/>
    </source>
</evidence>